<dbReference type="Proteomes" id="UP001174136">
    <property type="component" value="Unassembled WGS sequence"/>
</dbReference>
<keyword evidence="5" id="KW-1185">Reference proteome</keyword>
<evidence type="ECO:0000256" key="1">
    <source>
        <dbReference type="SAM" id="MobiDB-lite"/>
    </source>
</evidence>
<dbReference type="Gene3D" id="2.60.40.10">
    <property type="entry name" value="Immunoglobulins"/>
    <property type="match status" value="2"/>
</dbReference>
<feature type="transmembrane region" description="Helical" evidence="2">
    <location>
        <begin position="371"/>
        <end position="393"/>
    </location>
</feature>
<dbReference type="SUPFAM" id="SSF48726">
    <property type="entry name" value="Immunoglobulin"/>
    <property type="match status" value="1"/>
</dbReference>
<evidence type="ECO:0000259" key="3">
    <source>
        <dbReference type="PROSITE" id="PS50835"/>
    </source>
</evidence>
<dbReference type="InterPro" id="IPR003599">
    <property type="entry name" value="Ig_sub"/>
</dbReference>
<protein>
    <recommendedName>
        <fullName evidence="3">Ig-like domain-containing protein</fullName>
    </recommendedName>
</protein>
<proteinExistence type="predicted"/>
<sequence>MEMVTMEVALGETAILPCNGSAYLAEGAGPGGEEEGEEDEGGLFLWEAMGTDVAAFKDGAMVEGNAAFDGIWDVGLIRPPTKKSALECLSKWNLQLAKSGELDLPDFATITSEQNGGAHGITRYSLGLTLWVRFSGSDSLGLDSLGLTLWGRVCLAPEDSLREGNWSLVLEGAKHSDANMYECIVPGRRTVSNVWLKVNGPPEVQALRLNAWLGDRTHLVCKAPDHELAAPDLDLWFEKDGVVVPHSEEDEERLHVVTDGNYVDLFITQVLISDHGVYHCFYKTSPSSESRRGSPEIRLTVLGSEPTENETTTETTATENMILGTVAAPTPATAPQEDTSATAAARPDPTPLPSDDPPGGQETIQSEKLPWVRISLISGVLAFTGTTLCILGARHMI</sequence>
<feature type="domain" description="Ig-like" evidence="3">
    <location>
        <begin position="202"/>
        <end position="298"/>
    </location>
</feature>
<keyword evidence="2" id="KW-0812">Transmembrane</keyword>
<evidence type="ECO:0000313" key="4">
    <source>
        <dbReference type="EMBL" id="KAK0154686.1"/>
    </source>
</evidence>
<name>A0AA47P855_MERPO</name>
<dbReference type="EMBL" id="JAOPHQ010000367">
    <property type="protein sequence ID" value="KAK0154686.1"/>
    <property type="molecule type" value="Genomic_DNA"/>
</dbReference>
<dbReference type="SMART" id="SM00409">
    <property type="entry name" value="IG"/>
    <property type="match status" value="2"/>
</dbReference>
<evidence type="ECO:0000313" key="5">
    <source>
        <dbReference type="Proteomes" id="UP001174136"/>
    </source>
</evidence>
<comment type="caution">
    <text evidence="4">The sequence shown here is derived from an EMBL/GenBank/DDBJ whole genome shotgun (WGS) entry which is preliminary data.</text>
</comment>
<evidence type="ECO:0000256" key="2">
    <source>
        <dbReference type="SAM" id="Phobius"/>
    </source>
</evidence>
<feature type="region of interest" description="Disordered" evidence="1">
    <location>
        <begin position="330"/>
        <end position="366"/>
    </location>
</feature>
<dbReference type="InterPro" id="IPR013783">
    <property type="entry name" value="Ig-like_fold"/>
</dbReference>
<keyword evidence="2" id="KW-0472">Membrane</keyword>
<organism evidence="4 5">
    <name type="scientific">Merluccius polli</name>
    <name type="common">Benguela hake</name>
    <name type="synonym">Merluccius cadenati</name>
    <dbReference type="NCBI Taxonomy" id="89951"/>
    <lineage>
        <taxon>Eukaryota</taxon>
        <taxon>Metazoa</taxon>
        <taxon>Chordata</taxon>
        <taxon>Craniata</taxon>
        <taxon>Vertebrata</taxon>
        <taxon>Euteleostomi</taxon>
        <taxon>Actinopterygii</taxon>
        <taxon>Neopterygii</taxon>
        <taxon>Teleostei</taxon>
        <taxon>Neoteleostei</taxon>
        <taxon>Acanthomorphata</taxon>
        <taxon>Zeiogadaria</taxon>
        <taxon>Gadariae</taxon>
        <taxon>Gadiformes</taxon>
        <taxon>Gadoidei</taxon>
        <taxon>Merlucciidae</taxon>
        <taxon>Merluccius</taxon>
    </lineage>
</organism>
<gene>
    <name evidence="4" type="ORF">N1851_003000</name>
</gene>
<reference evidence="4" key="1">
    <citation type="journal article" date="2023" name="Front. Mar. Sci.">
        <title>A new Merluccius polli reference genome to investigate the effects of global change in West African waters.</title>
        <authorList>
            <person name="Mateo J.L."/>
            <person name="Blanco-Fernandez C."/>
            <person name="Garcia-Vazquez E."/>
            <person name="Machado-Schiaffino G."/>
        </authorList>
    </citation>
    <scope>NUCLEOTIDE SEQUENCE</scope>
    <source>
        <strain evidence="4">C29</strain>
        <tissue evidence="4">Fin</tissue>
    </source>
</reference>
<dbReference type="InterPro" id="IPR036179">
    <property type="entry name" value="Ig-like_dom_sf"/>
</dbReference>
<dbReference type="InterPro" id="IPR007110">
    <property type="entry name" value="Ig-like_dom"/>
</dbReference>
<dbReference type="PROSITE" id="PS50835">
    <property type="entry name" value="IG_LIKE"/>
    <property type="match status" value="1"/>
</dbReference>
<accession>A0AA47P855</accession>
<dbReference type="AlphaFoldDB" id="A0AA47P855"/>
<keyword evidence="2" id="KW-1133">Transmembrane helix</keyword>